<evidence type="ECO:0000259" key="2">
    <source>
        <dbReference type="Pfam" id="PF13360"/>
    </source>
</evidence>
<organism evidence="3 4">
    <name type="scientific">Cereibacter changlensis</name>
    <dbReference type="NCBI Taxonomy" id="402884"/>
    <lineage>
        <taxon>Bacteria</taxon>
        <taxon>Pseudomonadati</taxon>
        <taxon>Pseudomonadota</taxon>
        <taxon>Alphaproteobacteria</taxon>
        <taxon>Rhodobacterales</taxon>
        <taxon>Paracoccaceae</taxon>
        <taxon>Cereibacter</taxon>
    </lineage>
</organism>
<evidence type="ECO:0000313" key="3">
    <source>
        <dbReference type="EMBL" id="PZX57281.1"/>
    </source>
</evidence>
<reference evidence="3 4" key="1">
    <citation type="submission" date="2018-06" db="EMBL/GenBank/DDBJ databases">
        <title>Genomic Encyclopedia of Archaeal and Bacterial Type Strains, Phase II (KMG-II): from individual species to whole genera.</title>
        <authorList>
            <person name="Goeker M."/>
        </authorList>
    </citation>
    <scope>NUCLEOTIDE SEQUENCE [LARGE SCALE GENOMIC DNA]</scope>
    <source>
        <strain evidence="3 4">DSM 18774</strain>
    </source>
</reference>
<feature type="compositionally biased region" description="Polar residues" evidence="1">
    <location>
        <begin position="50"/>
        <end position="63"/>
    </location>
</feature>
<dbReference type="InterPro" id="IPR015943">
    <property type="entry name" value="WD40/YVTN_repeat-like_dom_sf"/>
</dbReference>
<dbReference type="PANTHER" id="PTHR34512:SF30">
    <property type="entry name" value="OUTER MEMBRANE PROTEIN ASSEMBLY FACTOR BAMB"/>
    <property type="match status" value="1"/>
</dbReference>
<sequence>MDRLNGRAGHFMTAFMAKRNAGLTGLALCALLAGCEKEVILPGERFDTRTPLSASIPTSENPSPTDPAGNRENFSRPISLPPQTANAEWTQRGGTASHLAPHGALSAASAMAWSAKIGAGNSRRNRISAAPVVGGGRIFTIDATSRLQATSTGGQPLWSVDLAPPKDRAANISGGGLSYGGGRIYATTGYGELIALDPASGGVIWRQELGAPATGAPTVDGDLVYVVGRDSSAWAVETRDGKVRWQVPGSPAVTGMIGGAAPAVSGSSVLFPFASGEVLAAMREGGVELWRKSVAGNRLGRAYTIVGDVTGDPVVAGGVTYVGTAAGKTDAFSTTSGEQIWSADEGALGPVVVAGGSVFLISDEARLVRLDAETGETIWAADMPYFTKDAPKRHKAIYAHYGPVLAGGRLAVASSDGVLRFFSPVNGALVGSVELPGGAAAQPALAGGTLYVVSGNGQLHAFR</sequence>
<dbReference type="Proteomes" id="UP000249538">
    <property type="component" value="Unassembled WGS sequence"/>
</dbReference>
<gene>
    <name evidence="3" type="ORF">LX76_00823</name>
</gene>
<feature type="region of interest" description="Disordered" evidence="1">
    <location>
        <begin position="48"/>
        <end position="98"/>
    </location>
</feature>
<dbReference type="SUPFAM" id="SSF50998">
    <property type="entry name" value="Quinoprotein alcohol dehydrogenase-like"/>
    <property type="match status" value="1"/>
</dbReference>
<dbReference type="InterPro" id="IPR002372">
    <property type="entry name" value="PQQ_rpt_dom"/>
</dbReference>
<dbReference type="PROSITE" id="PS51257">
    <property type="entry name" value="PROKAR_LIPOPROTEIN"/>
    <property type="match status" value="1"/>
</dbReference>
<feature type="compositionally biased region" description="Polar residues" evidence="1">
    <location>
        <begin position="81"/>
        <end position="94"/>
    </location>
</feature>
<protein>
    <submittedName>
        <fullName evidence="3">Outer membrane protein assembly factor BamB</fullName>
    </submittedName>
</protein>
<comment type="caution">
    <text evidence="3">The sequence shown here is derived from an EMBL/GenBank/DDBJ whole genome shotgun (WGS) entry which is preliminary data.</text>
</comment>
<accession>A0A2W7RB87</accession>
<evidence type="ECO:0000256" key="1">
    <source>
        <dbReference type="SAM" id="MobiDB-lite"/>
    </source>
</evidence>
<dbReference type="AlphaFoldDB" id="A0A2W7RB87"/>
<dbReference type="EMBL" id="QKZS01000002">
    <property type="protein sequence ID" value="PZX57281.1"/>
    <property type="molecule type" value="Genomic_DNA"/>
</dbReference>
<name>A0A2W7RB87_9RHOB</name>
<proteinExistence type="predicted"/>
<dbReference type="InterPro" id="IPR018391">
    <property type="entry name" value="PQQ_b-propeller_rpt"/>
</dbReference>
<dbReference type="Gene3D" id="2.130.10.10">
    <property type="entry name" value="YVTN repeat-like/Quinoprotein amine dehydrogenase"/>
    <property type="match status" value="1"/>
</dbReference>
<dbReference type="InterPro" id="IPR011047">
    <property type="entry name" value="Quinoprotein_ADH-like_sf"/>
</dbReference>
<feature type="domain" description="Pyrrolo-quinoline quinone repeat" evidence="2">
    <location>
        <begin position="146"/>
        <end position="380"/>
    </location>
</feature>
<dbReference type="SMART" id="SM00564">
    <property type="entry name" value="PQQ"/>
    <property type="match status" value="5"/>
</dbReference>
<dbReference type="Pfam" id="PF13360">
    <property type="entry name" value="PQQ_2"/>
    <property type="match status" value="2"/>
</dbReference>
<dbReference type="PANTHER" id="PTHR34512">
    <property type="entry name" value="CELL SURFACE PROTEIN"/>
    <property type="match status" value="1"/>
</dbReference>
<evidence type="ECO:0000313" key="4">
    <source>
        <dbReference type="Proteomes" id="UP000249538"/>
    </source>
</evidence>
<feature type="domain" description="Pyrrolo-quinoline quinone repeat" evidence="2">
    <location>
        <begin position="403"/>
        <end position="462"/>
    </location>
</feature>